<evidence type="ECO:0000313" key="2">
    <source>
        <dbReference type="EMBL" id="MBB6507555.1"/>
    </source>
</evidence>
<proteinExistence type="predicted"/>
<accession>A0A7X0JI03</accession>
<reference evidence="2 3" key="1">
    <citation type="submission" date="2020-08" db="EMBL/GenBank/DDBJ databases">
        <title>The Agave Microbiome: Exploring the role of microbial communities in plant adaptations to desert environments.</title>
        <authorList>
            <person name="Partida-Martinez L.P."/>
        </authorList>
    </citation>
    <scope>NUCLEOTIDE SEQUENCE [LARGE SCALE GENOMIC DNA]</scope>
    <source>
        <strain evidence="2 3">AS3.12</strain>
    </source>
</reference>
<evidence type="ECO:0000313" key="3">
    <source>
        <dbReference type="Proteomes" id="UP000585437"/>
    </source>
</evidence>
<keyword evidence="3" id="KW-1185">Reference proteome</keyword>
<dbReference type="RefSeq" id="WP_184653976.1">
    <property type="nucleotide sequence ID" value="NZ_JACHBU010000002.1"/>
</dbReference>
<dbReference type="InterPro" id="IPR046597">
    <property type="entry name" value="DUF6656"/>
</dbReference>
<dbReference type="AlphaFoldDB" id="A0A7X0JI03"/>
<evidence type="ECO:0000256" key="1">
    <source>
        <dbReference type="SAM" id="MobiDB-lite"/>
    </source>
</evidence>
<comment type="caution">
    <text evidence="2">The sequence shown here is derived from an EMBL/GenBank/DDBJ whole genome shotgun (WGS) entry which is preliminary data.</text>
</comment>
<dbReference type="Proteomes" id="UP000585437">
    <property type="component" value="Unassembled WGS sequence"/>
</dbReference>
<gene>
    <name evidence="2" type="ORF">F4695_000887</name>
</gene>
<protein>
    <submittedName>
        <fullName evidence="2">Uncharacterized protein</fullName>
    </submittedName>
</protein>
<name>A0A7X0JI03_9HYPH</name>
<feature type="region of interest" description="Disordered" evidence="1">
    <location>
        <begin position="1"/>
        <end position="26"/>
    </location>
</feature>
<dbReference type="Pfam" id="PF20361">
    <property type="entry name" value="DUF6656"/>
    <property type="match status" value="1"/>
</dbReference>
<organism evidence="2 3">
    <name type="scientific">Rhizobium soli</name>
    <dbReference type="NCBI Taxonomy" id="424798"/>
    <lineage>
        <taxon>Bacteria</taxon>
        <taxon>Pseudomonadati</taxon>
        <taxon>Pseudomonadota</taxon>
        <taxon>Alphaproteobacteria</taxon>
        <taxon>Hyphomicrobiales</taxon>
        <taxon>Rhizobiaceae</taxon>
        <taxon>Rhizobium/Agrobacterium group</taxon>
        <taxon>Rhizobium</taxon>
    </lineage>
</organism>
<sequence>MQTNGKLRYYDANRPPPPVSAQAPTSAIGHSEFLRTGRISRTQPLWLPKERRYLTYEEVAERTGLKLESAGERTHQRINGFHHSIQFPKMVFHRTLEQTPHLGYCHVTAASTLFSPKAKVKWSFYIANFLAEIGDEDEFFKRVNTQYSRMYFAVATESDPDQSMKIDRSIRKNGLLFRTTDPKEALKNVLMLGAPDQAVRAIIKSL</sequence>
<dbReference type="EMBL" id="JACHBU010000002">
    <property type="protein sequence ID" value="MBB6507555.1"/>
    <property type="molecule type" value="Genomic_DNA"/>
</dbReference>